<dbReference type="PROSITE" id="PS50157">
    <property type="entry name" value="ZINC_FINGER_C2H2_2"/>
    <property type="match status" value="1"/>
</dbReference>
<dbReference type="EMBL" id="JAOPHQ010000592">
    <property type="protein sequence ID" value="KAK0154018.1"/>
    <property type="molecule type" value="Genomic_DNA"/>
</dbReference>
<dbReference type="CDD" id="cd12755">
    <property type="entry name" value="RRM2_RBM5"/>
    <property type="match status" value="1"/>
</dbReference>
<feature type="compositionally biased region" description="Basic and acidic residues" evidence="11">
    <location>
        <begin position="1"/>
        <end position="14"/>
    </location>
</feature>
<dbReference type="SMART" id="SM00360">
    <property type="entry name" value="RRM"/>
    <property type="match status" value="2"/>
</dbReference>
<evidence type="ECO:0000313" key="16">
    <source>
        <dbReference type="EMBL" id="KAK0154018.1"/>
    </source>
</evidence>
<reference evidence="16" key="1">
    <citation type="journal article" date="2023" name="Front. Mar. Sci.">
        <title>A new Merluccius polli reference genome to investigate the effects of global change in West African waters.</title>
        <authorList>
            <person name="Mateo J.L."/>
            <person name="Blanco-Fernandez C."/>
            <person name="Garcia-Vazquez E."/>
            <person name="Machado-Schiaffino G."/>
        </authorList>
    </citation>
    <scope>NUCLEOTIDE SEQUENCE</scope>
    <source>
        <strain evidence="16">C29</strain>
        <tissue evidence="16">Fin</tissue>
    </source>
</reference>
<feature type="compositionally biased region" description="Basic and acidic residues" evidence="11">
    <location>
        <begin position="21"/>
        <end position="72"/>
    </location>
</feature>
<dbReference type="PANTHER" id="PTHR13948">
    <property type="entry name" value="RNA-BINDING PROTEIN"/>
    <property type="match status" value="1"/>
</dbReference>
<dbReference type="InterPro" id="IPR000467">
    <property type="entry name" value="G_patch_dom"/>
</dbReference>
<dbReference type="InterPro" id="IPR035979">
    <property type="entry name" value="RBD_domain_sf"/>
</dbReference>
<feature type="coiled-coil region" evidence="10">
    <location>
        <begin position="781"/>
        <end position="815"/>
    </location>
</feature>
<proteinExistence type="predicted"/>
<evidence type="ECO:0000256" key="6">
    <source>
        <dbReference type="ARBA" id="ARBA00022884"/>
    </source>
</evidence>
<feature type="domain" description="RRM" evidence="12">
    <location>
        <begin position="123"/>
        <end position="203"/>
    </location>
</feature>
<evidence type="ECO:0000256" key="9">
    <source>
        <dbReference type="PROSITE-ProRule" id="PRU00322"/>
    </source>
</evidence>
<dbReference type="Pfam" id="PF01585">
    <property type="entry name" value="G-patch"/>
    <property type="match status" value="1"/>
</dbReference>
<feature type="compositionally biased region" description="Low complexity" evidence="11">
    <location>
        <begin position="578"/>
        <end position="589"/>
    </location>
</feature>
<keyword evidence="4 9" id="KW-0863">Zinc-finger</keyword>
<dbReference type="InterPro" id="IPR034993">
    <property type="entry name" value="RBM5_RRM2"/>
</dbReference>
<dbReference type="AlphaFoldDB" id="A0AA47N7T0"/>
<dbReference type="InterPro" id="IPR013087">
    <property type="entry name" value="Znf_C2H2_type"/>
</dbReference>
<dbReference type="SUPFAM" id="SSF54928">
    <property type="entry name" value="RNA-binding domain, RBD"/>
    <property type="match status" value="2"/>
</dbReference>
<dbReference type="Gene3D" id="4.10.1060.10">
    <property type="entry name" value="Zinc finger, RanBP2-type"/>
    <property type="match status" value="1"/>
</dbReference>
<evidence type="ECO:0000256" key="2">
    <source>
        <dbReference type="ARBA" id="ARBA00022723"/>
    </source>
</evidence>
<accession>A0AA47N7T0</accession>
<dbReference type="Proteomes" id="UP001174136">
    <property type="component" value="Unassembled WGS sequence"/>
</dbReference>
<dbReference type="FunFam" id="3.30.70.330:FF:000110">
    <property type="entry name" value="RNA-binding protein 10 isoform X1"/>
    <property type="match status" value="1"/>
</dbReference>
<dbReference type="InterPro" id="IPR000504">
    <property type="entry name" value="RRM_dom"/>
</dbReference>
<evidence type="ECO:0000256" key="5">
    <source>
        <dbReference type="ARBA" id="ARBA00022833"/>
    </source>
</evidence>
<keyword evidence="2" id="KW-0479">Metal-binding</keyword>
<feature type="region of interest" description="Disordered" evidence="11">
    <location>
        <begin position="576"/>
        <end position="606"/>
    </location>
</feature>
<comment type="subcellular location">
    <subcellularLocation>
        <location evidence="1">Nucleus</location>
    </subcellularLocation>
</comment>
<dbReference type="SUPFAM" id="SSF90209">
    <property type="entry name" value="Ran binding protein zinc finger-like"/>
    <property type="match status" value="1"/>
</dbReference>
<keyword evidence="3" id="KW-0677">Repeat</keyword>
<dbReference type="InterPro" id="IPR036443">
    <property type="entry name" value="Znf_RanBP2_sf"/>
</dbReference>
<dbReference type="Gene3D" id="3.30.70.330">
    <property type="match status" value="2"/>
</dbReference>
<feature type="domain" description="RanBP2-type" evidence="15">
    <location>
        <begin position="206"/>
        <end position="235"/>
    </location>
</feature>
<dbReference type="InterPro" id="IPR001876">
    <property type="entry name" value="Znf_RanBP2"/>
</dbReference>
<dbReference type="InterPro" id="IPR012677">
    <property type="entry name" value="Nucleotide-bd_a/b_plait_sf"/>
</dbReference>
<protein>
    <submittedName>
        <fullName evidence="16">RNA-binding protein 5</fullName>
    </submittedName>
</protein>
<feature type="domain" description="C2H2-type" evidence="13">
    <location>
        <begin position="753"/>
        <end position="783"/>
    </location>
</feature>
<comment type="caution">
    <text evidence="16">The sequence shown here is derived from an EMBL/GenBank/DDBJ whole genome shotgun (WGS) entry which is preliminary data.</text>
</comment>
<gene>
    <name evidence="16" type="primary">RBM5</name>
    <name evidence="16" type="ORF">N1851_003903</name>
</gene>
<evidence type="ECO:0000256" key="7">
    <source>
        <dbReference type="ARBA" id="ARBA00023242"/>
    </source>
</evidence>
<dbReference type="PROSITE" id="PS50102">
    <property type="entry name" value="RRM"/>
    <property type="match status" value="2"/>
</dbReference>
<evidence type="ECO:0000259" key="14">
    <source>
        <dbReference type="PROSITE" id="PS50174"/>
    </source>
</evidence>
<evidence type="ECO:0000256" key="1">
    <source>
        <dbReference type="ARBA" id="ARBA00004123"/>
    </source>
</evidence>
<keyword evidence="6 8" id="KW-0694">RNA-binding</keyword>
<keyword evidence="10" id="KW-0175">Coiled coil</keyword>
<dbReference type="GO" id="GO:0005634">
    <property type="term" value="C:nucleus"/>
    <property type="evidence" value="ECO:0007669"/>
    <property type="project" value="UniProtKB-SubCell"/>
</dbReference>
<dbReference type="PROSITE" id="PS50174">
    <property type="entry name" value="G_PATCH"/>
    <property type="match status" value="1"/>
</dbReference>
<keyword evidence="7" id="KW-0539">Nucleus</keyword>
<evidence type="ECO:0000256" key="8">
    <source>
        <dbReference type="PROSITE-ProRule" id="PRU00176"/>
    </source>
</evidence>
<feature type="domain" description="G-patch" evidence="14">
    <location>
        <begin position="852"/>
        <end position="898"/>
    </location>
</feature>
<evidence type="ECO:0000313" key="17">
    <source>
        <dbReference type="Proteomes" id="UP001174136"/>
    </source>
</evidence>
<keyword evidence="17" id="KW-1185">Reference proteome</keyword>
<dbReference type="PANTHER" id="PTHR13948:SF21">
    <property type="entry name" value="RNA-BINDING PROTEIN 5"/>
    <property type="match status" value="1"/>
</dbReference>
<keyword evidence="5" id="KW-0862">Zinc</keyword>
<dbReference type="Pfam" id="PF00076">
    <property type="entry name" value="RRM_1"/>
    <property type="match status" value="2"/>
</dbReference>
<evidence type="ECO:0000259" key="12">
    <source>
        <dbReference type="PROSITE" id="PS50102"/>
    </source>
</evidence>
<evidence type="ECO:0000259" key="13">
    <source>
        <dbReference type="PROSITE" id="PS50157"/>
    </source>
</evidence>
<feature type="region of interest" description="Disordered" evidence="11">
    <location>
        <begin position="1"/>
        <end position="118"/>
    </location>
</feature>
<dbReference type="GO" id="GO:0003723">
    <property type="term" value="F:RNA binding"/>
    <property type="evidence" value="ECO:0007669"/>
    <property type="project" value="UniProtKB-UniRule"/>
</dbReference>
<organism evidence="16 17">
    <name type="scientific">Merluccius polli</name>
    <name type="common">Benguela hake</name>
    <name type="synonym">Merluccius cadenati</name>
    <dbReference type="NCBI Taxonomy" id="89951"/>
    <lineage>
        <taxon>Eukaryota</taxon>
        <taxon>Metazoa</taxon>
        <taxon>Chordata</taxon>
        <taxon>Craniata</taxon>
        <taxon>Vertebrata</taxon>
        <taxon>Euteleostomi</taxon>
        <taxon>Actinopterygii</taxon>
        <taxon>Neopterygii</taxon>
        <taxon>Teleostei</taxon>
        <taxon>Neoteleostei</taxon>
        <taxon>Acanthomorphata</taxon>
        <taxon>Zeiogadaria</taxon>
        <taxon>Gadariae</taxon>
        <taxon>Gadiformes</taxon>
        <taxon>Gadoidei</taxon>
        <taxon>Merlucciidae</taxon>
        <taxon>Merluccius</taxon>
    </lineage>
</organism>
<dbReference type="SMART" id="SM00443">
    <property type="entry name" value="G_patch"/>
    <property type="match status" value="1"/>
</dbReference>
<evidence type="ECO:0000259" key="15">
    <source>
        <dbReference type="PROSITE" id="PS50199"/>
    </source>
</evidence>
<name>A0AA47N7T0_MERPO</name>
<dbReference type="GO" id="GO:0000398">
    <property type="term" value="P:mRNA splicing, via spliceosome"/>
    <property type="evidence" value="ECO:0007669"/>
    <property type="project" value="TreeGrafter"/>
</dbReference>
<dbReference type="GO" id="GO:0008270">
    <property type="term" value="F:zinc ion binding"/>
    <property type="evidence" value="ECO:0007669"/>
    <property type="project" value="UniProtKB-KW"/>
</dbReference>
<dbReference type="InterPro" id="IPR041591">
    <property type="entry name" value="OCRE"/>
</dbReference>
<evidence type="ECO:0000256" key="4">
    <source>
        <dbReference type="ARBA" id="ARBA00022771"/>
    </source>
</evidence>
<evidence type="ECO:0000256" key="10">
    <source>
        <dbReference type="SAM" id="Coils"/>
    </source>
</evidence>
<dbReference type="SMART" id="SM00547">
    <property type="entry name" value="ZnF_RBZ"/>
    <property type="match status" value="1"/>
</dbReference>
<feature type="domain" description="RRM" evidence="12">
    <location>
        <begin position="256"/>
        <end position="340"/>
    </location>
</feature>
<evidence type="ECO:0000256" key="3">
    <source>
        <dbReference type="ARBA" id="ARBA00022737"/>
    </source>
</evidence>
<sequence>MGFLDRISRTERSGRYGSDQSRGEPEWRERRERDQGRDHNRDHDRDHDMRRWGEDRRCDRYDGDRRGNRDQSPEVVAHSRHFSLNLRERKRRNSDRSEDGFQSDGDYPEQDYRRESGDDRKSKTIMLWGLPHNVTEDEIRGAIDHLEGPQPVDIRLVKKKTGISRGFAFVDFYHLQDATRWMETNQKRLTIQGKYVDMQYSNPRNKFEDWLCNTCGLYNFRRRLKCFRCGATKAEGEGGVASGVTEPHPTPDFYGDTIILRNIAPLTTVEAILTMLAPYANLTPNNIRLIKDKQTGQNRGFAFVQLSSPLEASQLLTILQGLQPPLKLDGKTIGVDYAKSARKYVPFEPAAVVFSFVSSQTRLLNETTRSIRDLLLSDGNRISAFSMASTAIAAAQWSSTQSQQGSEAMSEYSYLQEGYAPLSQEYQAYYQPAAGADASQANGILGAAPVAAGVVISQTAQVYQPHIVGQPAVMASHVGHLLDTSHPHGLPPAATTVCGAAATATLRASGQTPDATAPDTSTYQYDESSGYYYDPLTGLFYDPNSQYYYNAQTQQYLYWDSEKQTYVPAAADMAPGEATASTSTAATTSKEGKDKKEKPKSKTAQQIAKDMERWAKSLNRQKENFKGSFQPVSHEERREAAAADAGFTLFEKKTSCELIRRDSNGAFCCCSKWPCWVCSQQMGGFETVMPEALRAEEELPTSSVNTSKCGLVAAYSGDSDPEEAAAATATAAAGMEQDYGEDGQDKLTDWKKLACLLCRRQFPNKDGLVRHQQLSDLHKQNLEVLRRSKLSEAELEELERKETELKYRDRAAERREKYGIPEPPVPKKKKFAPQPPPVVINYEQPTKDGLNSDNIGNKMLQAMGWQEGKGLGRNQQGITAPIQAQLRTKGAGLGTKGSNYNLTASDTYKDAVRKAMFARFTEIE</sequence>
<dbReference type="PROSITE" id="PS01358">
    <property type="entry name" value="ZF_RANBP2_1"/>
    <property type="match status" value="1"/>
</dbReference>
<dbReference type="Pfam" id="PF00641">
    <property type="entry name" value="Zn_ribbon_RanBP"/>
    <property type="match status" value="1"/>
</dbReference>
<dbReference type="PROSITE" id="PS50199">
    <property type="entry name" value="ZF_RANBP2_2"/>
    <property type="match status" value="1"/>
</dbReference>
<dbReference type="Pfam" id="PF17780">
    <property type="entry name" value="OCRE"/>
    <property type="match status" value="1"/>
</dbReference>
<evidence type="ECO:0000256" key="11">
    <source>
        <dbReference type="SAM" id="MobiDB-lite"/>
    </source>
</evidence>